<feature type="transmembrane region" description="Helical" evidence="21">
    <location>
        <begin position="231"/>
        <end position="250"/>
    </location>
</feature>
<feature type="transmembrane region" description="Helical" evidence="21">
    <location>
        <begin position="891"/>
        <end position="910"/>
    </location>
</feature>
<evidence type="ECO:0000313" key="25">
    <source>
        <dbReference type="EMBL" id="CAH0020065.1"/>
    </source>
</evidence>
<dbReference type="PROSITE" id="PS00154">
    <property type="entry name" value="ATPASE_E1_E2"/>
    <property type="match status" value="1"/>
</dbReference>
<evidence type="ECO:0000256" key="10">
    <source>
        <dbReference type="ARBA" id="ARBA00022840"/>
    </source>
</evidence>
<proteinExistence type="inferred from homology"/>
<keyword evidence="9" id="KW-0106">Calcium</keyword>
<evidence type="ECO:0000256" key="13">
    <source>
        <dbReference type="ARBA" id="ARBA00022989"/>
    </source>
</evidence>
<dbReference type="SFLD" id="SFLDF00027">
    <property type="entry name" value="p-type_atpase"/>
    <property type="match status" value="1"/>
</dbReference>
<evidence type="ECO:0000256" key="14">
    <source>
        <dbReference type="ARBA" id="ARBA00023065"/>
    </source>
</evidence>
<dbReference type="NCBIfam" id="TIGR01494">
    <property type="entry name" value="ATPase_P-type"/>
    <property type="match status" value="2"/>
</dbReference>
<dbReference type="SUPFAM" id="SSF56784">
    <property type="entry name" value="HAD-like"/>
    <property type="match status" value="1"/>
</dbReference>
<evidence type="ECO:0000256" key="6">
    <source>
        <dbReference type="ARBA" id="ARBA00022692"/>
    </source>
</evidence>
<feature type="transmembrane region" description="Helical" evidence="21">
    <location>
        <begin position="922"/>
        <end position="941"/>
    </location>
</feature>
<dbReference type="GO" id="GO:0006874">
    <property type="term" value="P:intracellular calcium ion homeostasis"/>
    <property type="evidence" value="ECO:0007669"/>
    <property type="project" value="TreeGrafter"/>
</dbReference>
<keyword evidence="12" id="KW-1278">Translocase</keyword>
<comment type="similarity">
    <text evidence="16">Belongs to the cation transport ATPase (P-type) (TC 3.A.3) family.</text>
</comment>
<dbReference type="EMBL" id="CABFNQ020000611">
    <property type="protein sequence ID" value="CAH0020071.1"/>
    <property type="molecule type" value="Genomic_DNA"/>
</dbReference>
<feature type="compositionally biased region" description="Basic and acidic residues" evidence="20">
    <location>
        <begin position="1149"/>
        <end position="1175"/>
    </location>
</feature>
<dbReference type="Pfam" id="PF13246">
    <property type="entry name" value="Cation_ATPase"/>
    <property type="match status" value="1"/>
</dbReference>
<dbReference type="SUPFAM" id="SSF81653">
    <property type="entry name" value="Calcium ATPase, transduction domain A"/>
    <property type="match status" value="1"/>
</dbReference>
<dbReference type="GO" id="GO:0005886">
    <property type="term" value="C:plasma membrane"/>
    <property type="evidence" value="ECO:0007669"/>
    <property type="project" value="TreeGrafter"/>
</dbReference>
<dbReference type="InterPro" id="IPR006068">
    <property type="entry name" value="ATPase_P-typ_cation-transptr_C"/>
</dbReference>
<gene>
    <name evidence="28" type="ORF">CRHIZ90672A_00015410</name>
    <name evidence="25" type="ORF">CRHIZ90672A_00019059</name>
    <name evidence="27" type="ORF">CRHIZ90672A_00019060</name>
    <name evidence="26" type="ORF">CRHIZ90672A_00019070</name>
</gene>
<evidence type="ECO:0000256" key="4">
    <source>
        <dbReference type="ARBA" id="ARBA00022554"/>
    </source>
</evidence>
<dbReference type="GO" id="GO:0046872">
    <property type="term" value="F:metal ion binding"/>
    <property type="evidence" value="ECO:0007669"/>
    <property type="project" value="UniProtKB-KW"/>
</dbReference>
<dbReference type="Pfam" id="PF00689">
    <property type="entry name" value="Cation_ATPase_C"/>
    <property type="match status" value="1"/>
</dbReference>
<dbReference type="GO" id="GO:0016887">
    <property type="term" value="F:ATP hydrolysis activity"/>
    <property type="evidence" value="ECO:0007669"/>
    <property type="project" value="InterPro"/>
</dbReference>
<dbReference type="PRINTS" id="PR00119">
    <property type="entry name" value="CATATPASE"/>
</dbReference>
<keyword evidence="14" id="KW-0406">Ion transport</keyword>
<evidence type="ECO:0000256" key="18">
    <source>
        <dbReference type="ARBA" id="ARBA00059328"/>
    </source>
</evidence>
<feature type="domain" description="P-type ATPase A" evidence="22">
    <location>
        <begin position="265"/>
        <end position="380"/>
    </location>
</feature>
<comment type="catalytic activity">
    <reaction evidence="17">
        <text>Ca(2+)(in) + ATP + H2O = Ca(2+)(out) + ADP + phosphate + H(+)</text>
        <dbReference type="Rhea" id="RHEA:18105"/>
        <dbReference type="ChEBI" id="CHEBI:15377"/>
        <dbReference type="ChEBI" id="CHEBI:15378"/>
        <dbReference type="ChEBI" id="CHEBI:29108"/>
        <dbReference type="ChEBI" id="CHEBI:30616"/>
        <dbReference type="ChEBI" id="CHEBI:43474"/>
        <dbReference type="ChEBI" id="CHEBI:456216"/>
        <dbReference type="EC" id="7.2.2.10"/>
    </reaction>
</comment>
<dbReference type="GO" id="GO:0005388">
    <property type="term" value="F:P-type calcium transporter activity"/>
    <property type="evidence" value="ECO:0007669"/>
    <property type="project" value="UniProtKB-EC"/>
</dbReference>
<evidence type="ECO:0000259" key="22">
    <source>
        <dbReference type="Pfam" id="PF00122"/>
    </source>
</evidence>
<dbReference type="Pfam" id="PF00122">
    <property type="entry name" value="E1-E2_ATPase"/>
    <property type="match status" value="1"/>
</dbReference>
<dbReference type="FunFam" id="3.40.50.1000:FF:000018">
    <property type="entry name" value="Calcium-transporting ATPase"/>
    <property type="match status" value="1"/>
</dbReference>
<evidence type="ECO:0000256" key="16">
    <source>
        <dbReference type="ARBA" id="ARBA00038148"/>
    </source>
</evidence>
<keyword evidence="10" id="KW-0067">ATP-binding</keyword>
<dbReference type="InterPro" id="IPR044492">
    <property type="entry name" value="P_typ_ATPase_HD_dom"/>
</dbReference>
<dbReference type="Gene3D" id="3.40.50.1000">
    <property type="entry name" value="HAD superfamily/HAD-like"/>
    <property type="match status" value="1"/>
</dbReference>
<dbReference type="Gene3D" id="3.40.1110.10">
    <property type="entry name" value="Calcium-transporting ATPase, cytoplasmic domain N"/>
    <property type="match status" value="1"/>
</dbReference>
<dbReference type="InterPro" id="IPR001757">
    <property type="entry name" value="P_typ_ATPase"/>
</dbReference>
<reference evidence="26" key="1">
    <citation type="submission" date="2021-10" db="EMBL/GenBank/DDBJ databases">
        <authorList>
            <person name="Piombo E."/>
        </authorList>
    </citation>
    <scope>NUCLEOTIDE SEQUENCE</scope>
</reference>
<feature type="transmembrane region" description="Helical" evidence="21">
    <location>
        <begin position="1042"/>
        <end position="1065"/>
    </location>
</feature>
<evidence type="ECO:0000259" key="24">
    <source>
        <dbReference type="Pfam" id="PF00690"/>
    </source>
</evidence>
<dbReference type="InterPro" id="IPR023299">
    <property type="entry name" value="ATPase_P-typ_cyto_dom_N"/>
</dbReference>
<evidence type="ECO:0000256" key="8">
    <source>
        <dbReference type="ARBA" id="ARBA00022741"/>
    </source>
</evidence>
<accession>A0A9N9VC62</accession>
<dbReference type="SUPFAM" id="SSF81665">
    <property type="entry name" value="Calcium ATPase, transmembrane domain M"/>
    <property type="match status" value="1"/>
</dbReference>
<evidence type="ECO:0000256" key="2">
    <source>
        <dbReference type="ARBA" id="ARBA00012790"/>
    </source>
</evidence>
<keyword evidence="7" id="KW-0479">Metal-binding</keyword>
<evidence type="ECO:0000256" key="1">
    <source>
        <dbReference type="ARBA" id="ARBA00004128"/>
    </source>
</evidence>
<evidence type="ECO:0000256" key="21">
    <source>
        <dbReference type="SAM" id="Phobius"/>
    </source>
</evidence>
<feature type="non-terminal residue" evidence="26">
    <location>
        <position position="1"/>
    </location>
</feature>
<evidence type="ECO:0000313" key="28">
    <source>
        <dbReference type="EMBL" id="CAH0035237.1"/>
    </source>
</evidence>
<dbReference type="GO" id="GO:0005524">
    <property type="term" value="F:ATP binding"/>
    <property type="evidence" value="ECO:0007669"/>
    <property type="project" value="UniProtKB-KW"/>
</dbReference>
<dbReference type="InterPro" id="IPR023214">
    <property type="entry name" value="HAD_sf"/>
</dbReference>
<dbReference type="InterPro" id="IPR059000">
    <property type="entry name" value="ATPase_P-type_domA"/>
</dbReference>
<keyword evidence="11" id="KW-0460">Magnesium</keyword>
<dbReference type="EC" id="7.2.2.10" evidence="2"/>
<evidence type="ECO:0000259" key="23">
    <source>
        <dbReference type="Pfam" id="PF00689"/>
    </source>
</evidence>
<dbReference type="EMBL" id="CABFNQ020000610">
    <property type="protein sequence ID" value="CAH0020069.1"/>
    <property type="molecule type" value="Genomic_DNA"/>
</dbReference>
<evidence type="ECO:0000313" key="29">
    <source>
        <dbReference type="Proteomes" id="UP000696573"/>
    </source>
</evidence>
<dbReference type="InterPro" id="IPR018303">
    <property type="entry name" value="ATPase_P-typ_P_site"/>
</dbReference>
<dbReference type="PANTHER" id="PTHR24093">
    <property type="entry name" value="CATION TRANSPORTING ATPASE"/>
    <property type="match status" value="1"/>
</dbReference>
<comment type="caution">
    <text evidence="26">The sequence shown here is derived from an EMBL/GenBank/DDBJ whole genome shotgun (WGS) entry which is preliminary data.</text>
</comment>
<comment type="function">
    <text evidence="18">This magnesium-dependent enzyme catalyzes the hydrolysis of ATP coupled with the transport of calcium. Transports the calcium to the vacuole and participates in the control of the cytosolic free calcium.</text>
</comment>
<dbReference type="CDD" id="cd02081">
    <property type="entry name" value="P-type_ATPase_Ca_PMCA-like"/>
    <property type="match status" value="1"/>
</dbReference>
<dbReference type="FunFam" id="1.20.1110.10:FF:000039">
    <property type="entry name" value="Calcium-transporting ATPase"/>
    <property type="match status" value="1"/>
</dbReference>
<evidence type="ECO:0000256" key="15">
    <source>
        <dbReference type="ARBA" id="ARBA00023136"/>
    </source>
</evidence>
<evidence type="ECO:0000256" key="3">
    <source>
        <dbReference type="ARBA" id="ARBA00022448"/>
    </source>
</evidence>
<evidence type="ECO:0000313" key="26">
    <source>
        <dbReference type="EMBL" id="CAH0020069.1"/>
    </source>
</evidence>
<sequence length="1192" mass="128699">SPLLNYHINTSGVNMAFSSNGQMLSPPSQSIDTRSRSSSKAETLALTALTASSVAPSTQGSILEEPKAALQAYPGTEADFFVQDNPFAFTPGHLNKLLNPKSLSVFRALGGLRGIIRGLQTDATSGLSVDETSPRTRISYDEAVYGVAGDMKVELPPSSEAFGERIRVFKRNILPPKKPTSLLRLMWNAYNDKVLILLTAAAAVSLALGLYETLGVKHPPSEPMPVNWIEGVAICAAIAIVTLVGSLNDYQKECAFVKLNAKKDERQVAVIRSGRKQVIDVQDLLVGDVVSLEPGDMIPVDGIFIQGSDVRCDESSATGESEALPKTAGDTVMAAITEGRNTSGLDPFIISGAKVLQGTGTFVATSVGVNSSFGKIMVSVRVDIETTPLQKKLEGLAMAIAKLGSGAACLLFAVLLIRFLASLSSDDRIATEKASSFLNILIVAVTIIVVAVPEGLPLAVTLALAVATKRLVKEKNLVRVLRACETMGNATTICSDKTGTLTANKMTVVAGTFGSTCFSKPSSAESTTSHTSVSQWASQLSEPARRLITCSVACNSTAFESKEEGDASAFVGSKTETALLHLARDHLGMPHVEEARNSNTIVTKWDFDSKRKCMATVVALSKDEGGGYRLLVKGASEILLKHCKYKVDMESLGQSELSRDERRALEATINGYAIQSLRTIGLVYANYKQWPPVHASREALTPTSPSSGTETDLTVPLEPLLADLTFLGVVGIRDPVRPGVPEAVAKARSAGVQTRMVTGDNVVTARAIATECGIYTEGGIVMEGPEFRKLTDEELRQTLPKLQVLARSSPEDKRVLVTKLKELFDETVAVTGDGTNDAPALKAADVGFSMGLSGTEVAKEASAIILMDDNFTSIITALKWGRAVNDAVQKFLQFQITVNITAVLIAFITSVSNDKMESVLKAVQLLWINLIMDTFAALALATDPPTDRILDRQPQGKKSPLITINMWKMITAQTIFQLVVSLVLYFAGPEILGYDRADEDQMLELNTIIFNTFVWMQIFNEFNNRRLDNRLNIFEGIHRNHFFVGITILMVGLQVAIIYVGSRAFSIKEGGIDDTQWAISVVTAFLCVPYAVLVRLFPDEWFSKIAITVGAPFAVMYRALGRGWRAMTGCWRKPGPRDDSEAASSPSHAARDEESSPTYTERKSPMEVGESKEATVYKVQTNLPIVVHTDSS</sequence>
<dbReference type="InterPro" id="IPR023298">
    <property type="entry name" value="ATPase_P-typ_TM_dom_sf"/>
</dbReference>
<organism evidence="26 29">
    <name type="scientific">Clonostachys rhizophaga</name>
    <dbReference type="NCBI Taxonomy" id="160324"/>
    <lineage>
        <taxon>Eukaryota</taxon>
        <taxon>Fungi</taxon>
        <taxon>Dikarya</taxon>
        <taxon>Ascomycota</taxon>
        <taxon>Pezizomycotina</taxon>
        <taxon>Sordariomycetes</taxon>
        <taxon>Hypocreomycetidae</taxon>
        <taxon>Hypocreales</taxon>
        <taxon>Bionectriaceae</taxon>
        <taxon>Clonostachys</taxon>
    </lineage>
</organism>
<dbReference type="InterPro" id="IPR004014">
    <property type="entry name" value="ATPase_P-typ_cation-transptr_N"/>
</dbReference>
<dbReference type="Proteomes" id="UP000696573">
    <property type="component" value="Unassembled WGS sequence"/>
</dbReference>
<dbReference type="FunFam" id="2.70.150.10:FF:000028">
    <property type="entry name" value="Calcium-transporting ATPase"/>
    <property type="match status" value="1"/>
</dbReference>
<feature type="domain" description="Cation-transporting P-type ATPase N-terminal" evidence="24">
    <location>
        <begin position="159"/>
        <end position="205"/>
    </location>
</feature>
<evidence type="ECO:0000256" key="5">
    <source>
        <dbReference type="ARBA" id="ARBA00022568"/>
    </source>
</evidence>
<feature type="region of interest" description="Disordered" evidence="20">
    <location>
        <begin position="1135"/>
        <end position="1175"/>
    </location>
</feature>
<evidence type="ECO:0000256" key="20">
    <source>
        <dbReference type="SAM" id="MobiDB-lite"/>
    </source>
</evidence>
<name>A0A9N9VC62_9HYPO</name>
<feature type="transmembrane region" description="Helical" evidence="21">
    <location>
        <begin position="399"/>
        <end position="420"/>
    </location>
</feature>
<evidence type="ECO:0000256" key="17">
    <source>
        <dbReference type="ARBA" id="ARBA00048694"/>
    </source>
</evidence>
<evidence type="ECO:0000256" key="9">
    <source>
        <dbReference type="ARBA" id="ARBA00022837"/>
    </source>
</evidence>
<dbReference type="SFLD" id="SFLDS00003">
    <property type="entry name" value="Haloacid_Dehalogenase"/>
    <property type="match status" value="1"/>
</dbReference>
<keyword evidence="29" id="KW-1185">Reference proteome</keyword>
<keyword evidence="4" id="KW-0926">Vacuole</keyword>
<dbReference type="PANTHER" id="PTHR24093:SF346">
    <property type="entry name" value="CALCIUM-TRANSPORTING ATPASE"/>
    <property type="match status" value="1"/>
</dbReference>
<evidence type="ECO:0000313" key="27">
    <source>
        <dbReference type="EMBL" id="CAH0020071.1"/>
    </source>
</evidence>
<keyword evidence="5" id="KW-0109">Calcium transport</keyword>
<feature type="transmembrane region" description="Helical" evidence="21">
    <location>
        <begin position="440"/>
        <end position="467"/>
    </location>
</feature>
<evidence type="ECO:0000256" key="19">
    <source>
        <dbReference type="ARBA" id="ARBA00067965"/>
    </source>
</evidence>
<protein>
    <recommendedName>
        <fullName evidence="19">Calcium-transporting ATPase 2</fullName>
        <ecNumber evidence="2">7.2.2.10</ecNumber>
    </recommendedName>
</protein>
<evidence type="ECO:0000256" key="7">
    <source>
        <dbReference type="ARBA" id="ARBA00022723"/>
    </source>
</evidence>
<keyword evidence="8" id="KW-0547">Nucleotide-binding</keyword>
<feature type="transmembrane region" description="Helical" evidence="21">
    <location>
        <begin position="194"/>
        <end position="211"/>
    </location>
</feature>
<dbReference type="Gene3D" id="1.20.1110.10">
    <property type="entry name" value="Calcium-transporting ATPase, transmembrane domain"/>
    <property type="match status" value="1"/>
</dbReference>
<keyword evidence="3" id="KW-0813">Transport</keyword>
<dbReference type="Gene3D" id="2.70.150.10">
    <property type="entry name" value="Calcium-transporting ATPase, cytoplasmic transduction domain A"/>
    <property type="match status" value="1"/>
</dbReference>
<dbReference type="Pfam" id="PF00690">
    <property type="entry name" value="Cation_ATPase_N"/>
    <property type="match status" value="1"/>
</dbReference>
<comment type="subcellular location">
    <subcellularLocation>
        <location evidence="1">Vacuole membrane</location>
        <topology evidence="1">Multi-pass membrane protein</topology>
    </subcellularLocation>
</comment>
<dbReference type="EMBL" id="CABFNQ020000754">
    <property type="protein sequence ID" value="CAH0035237.1"/>
    <property type="molecule type" value="Genomic_DNA"/>
</dbReference>
<evidence type="ECO:0000256" key="11">
    <source>
        <dbReference type="ARBA" id="ARBA00022842"/>
    </source>
</evidence>
<dbReference type="SFLD" id="SFLDG00002">
    <property type="entry name" value="C1.7:_P-type_atpase_like"/>
    <property type="match status" value="1"/>
</dbReference>
<dbReference type="InterPro" id="IPR036412">
    <property type="entry name" value="HAD-like_sf"/>
</dbReference>
<feature type="domain" description="Cation-transporting P-type ATPase C-terminal" evidence="23">
    <location>
        <begin position="918"/>
        <end position="1097"/>
    </location>
</feature>
<dbReference type="InterPro" id="IPR008250">
    <property type="entry name" value="ATPase_P-typ_transduc_dom_A_sf"/>
</dbReference>
<dbReference type="OrthoDB" id="3352408at2759"/>
<evidence type="ECO:0000256" key="12">
    <source>
        <dbReference type="ARBA" id="ARBA00022967"/>
    </source>
</evidence>
<feature type="transmembrane region" description="Helical" evidence="21">
    <location>
        <begin position="1077"/>
        <end position="1097"/>
    </location>
</feature>
<dbReference type="GO" id="GO:0005774">
    <property type="term" value="C:vacuolar membrane"/>
    <property type="evidence" value="ECO:0007669"/>
    <property type="project" value="UniProtKB-SubCell"/>
</dbReference>
<dbReference type="SUPFAM" id="SSF81660">
    <property type="entry name" value="Metal cation-transporting ATPase, ATP-binding domain N"/>
    <property type="match status" value="1"/>
</dbReference>
<dbReference type="AlphaFoldDB" id="A0A9N9VC62"/>
<keyword evidence="13 21" id="KW-1133">Transmembrane helix</keyword>
<dbReference type="EMBL" id="CABFNQ020000609">
    <property type="protein sequence ID" value="CAH0020065.1"/>
    <property type="molecule type" value="Genomic_DNA"/>
</dbReference>
<keyword evidence="15 21" id="KW-0472">Membrane</keyword>
<feature type="transmembrane region" description="Helical" evidence="21">
    <location>
        <begin position="1005"/>
        <end position="1022"/>
    </location>
</feature>
<keyword evidence="6 21" id="KW-0812">Transmembrane</keyword>